<dbReference type="Proteomes" id="UP001187221">
    <property type="component" value="Unassembled WGS sequence"/>
</dbReference>
<gene>
    <name evidence="1" type="ORF">NUTIK01_09840</name>
</gene>
<reference evidence="1 2" key="1">
    <citation type="submission" date="2023-06" db="EMBL/GenBank/DDBJ databases">
        <title>Draft genome sequence of Novosphingobium sp. strain IK01.</title>
        <authorList>
            <person name="Hatamoto M."/>
            <person name="Ikarashi T."/>
            <person name="Yamaguchi T."/>
        </authorList>
    </citation>
    <scope>NUCLEOTIDE SEQUENCE [LARGE SCALE GENOMIC DNA]</scope>
    <source>
        <strain evidence="1 2">IK01</strain>
    </source>
</reference>
<keyword evidence="2" id="KW-1185">Reference proteome</keyword>
<name>A0ABQ6P761_9SPHN</name>
<comment type="caution">
    <text evidence="1">The sequence shown here is derived from an EMBL/GenBank/DDBJ whole genome shotgun (WGS) entry which is preliminary data.</text>
</comment>
<accession>A0ABQ6P761</accession>
<dbReference type="EMBL" id="BTFW01000001">
    <property type="protein sequence ID" value="GMM60207.1"/>
    <property type="molecule type" value="Genomic_DNA"/>
</dbReference>
<evidence type="ECO:0000313" key="1">
    <source>
        <dbReference type="EMBL" id="GMM60207.1"/>
    </source>
</evidence>
<proteinExistence type="predicted"/>
<evidence type="ECO:0000313" key="2">
    <source>
        <dbReference type="Proteomes" id="UP001187221"/>
    </source>
</evidence>
<organism evidence="1 2">
    <name type="scientific">Novosphingobium pituita</name>
    <dbReference type="NCBI Taxonomy" id="3056842"/>
    <lineage>
        <taxon>Bacteria</taxon>
        <taxon>Pseudomonadati</taxon>
        <taxon>Pseudomonadota</taxon>
        <taxon>Alphaproteobacteria</taxon>
        <taxon>Sphingomonadales</taxon>
        <taxon>Sphingomonadaceae</taxon>
        <taxon>Novosphingobium</taxon>
    </lineage>
</organism>
<sequence length="103" mass="10913">MRAGAAGSPLRARLQPGAFEFHWGKPPPAAAPRTMAYKGLVSSQKGGSVQRKSPACDGLTLWSAGRQARRPGLNRADLHVLFTQARADMQVCMAAQALITAQA</sequence>
<protein>
    <submittedName>
        <fullName evidence="1">Uncharacterized protein</fullName>
    </submittedName>
</protein>